<keyword evidence="3" id="KW-1185">Reference proteome</keyword>
<feature type="transmembrane region" description="Helical" evidence="1">
    <location>
        <begin position="130"/>
        <end position="148"/>
    </location>
</feature>
<dbReference type="RefSeq" id="WP_139606387.1">
    <property type="nucleotide sequence ID" value="NZ_VDCQ01000065.1"/>
</dbReference>
<dbReference type="Proteomes" id="UP000307943">
    <property type="component" value="Unassembled WGS sequence"/>
</dbReference>
<keyword evidence="1" id="KW-0812">Transmembrane</keyword>
<organism evidence="2 3">
    <name type="scientific">Paenibacillus hemerocallicola</name>
    <dbReference type="NCBI Taxonomy" id="1172614"/>
    <lineage>
        <taxon>Bacteria</taxon>
        <taxon>Bacillati</taxon>
        <taxon>Bacillota</taxon>
        <taxon>Bacilli</taxon>
        <taxon>Bacillales</taxon>
        <taxon>Paenibacillaceae</taxon>
        <taxon>Paenibacillus</taxon>
    </lineage>
</organism>
<feature type="transmembrane region" description="Helical" evidence="1">
    <location>
        <begin position="88"/>
        <end position="110"/>
    </location>
</feature>
<proteinExistence type="predicted"/>
<dbReference type="OrthoDB" id="8478915at2"/>
<feature type="transmembrane region" description="Helical" evidence="1">
    <location>
        <begin position="197"/>
        <end position="218"/>
    </location>
</feature>
<gene>
    <name evidence="2" type="ORF">FE784_32340</name>
</gene>
<keyword evidence="1" id="KW-0472">Membrane</keyword>
<feature type="transmembrane region" description="Helical" evidence="1">
    <location>
        <begin position="20"/>
        <end position="40"/>
    </location>
</feature>
<evidence type="ECO:0000256" key="1">
    <source>
        <dbReference type="SAM" id="Phobius"/>
    </source>
</evidence>
<accession>A0A5C4SZM6</accession>
<sequence length="228" mass="24643">MAKQLVIATPLTVTASRFALVSIFSGALFVLLLCSLHLLQPEFDPTWRFISEYALGNFGWMMHMAFGLLAIAQISVAITIFPHIRTVTGYMGLVILGISAIGVIIAAIFVTDPISVSPDDATFSGSMHSIGAMLDYTPVAALLISLSLCRLDAWRPMKRVLLTSSVIAIVAMLVFVIQIPQDGQFGPEVLAGLFGRFLILADIAWLIIVGIHAAKLGASKYGSRKKYM</sequence>
<name>A0A5C4SZM6_9BACL</name>
<reference evidence="2 3" key="1">
    <citation type="submission" date="2019-05" db="EMBL/GenBank/DDBJ databases">
        <title>We sequenced the genome of Paenibacillus hemerocallicola KCTC 33185 for further insight into its adaptation and study the phylogeny of Paenibacillus.</title>
        <authorList>
            <person name="Narsing Rao M.P."/>
        </authorList>
    </citation>
    <scope>NUCLEOTIDE SEQUENCE [LARGE SCALE GENOMIC DNA]</scope>
    <source>
        <strain evidence="2 3">KCTC 33185</strain>
    </source>
</reference>
<dbReference type="Pfam" id="PF06197">
    <property type="entry name" value="DUF998"/>
    <property type="match status" value="1"/>
</dbReference>
<dbReference type="AlphaFoldDB" id="A0A5C4SZM6"/>
<dbReference type="EMBL" id="VDCQ01000065">
    <property type="protein sequence ID" value="TNJ62116.1"/>
    <property type="molecule type" value="Genomic_DNA"/>
</dbReference>
<feature type="transmembrane region" description="Helical" evidence="1">
    <location>
        <begin position="160"/>
        <end position="177"/>
    </location>
</feature>
<keyword evidence="1" id="KW-1133">Transmembrane helix</keyword>
<protein>
    <submittedName>
        <fullName evidence="2">DUF998 domain-containing protein</fullName>
    </submittedName>
</protein>
<evidence type="ECO:0000313" key="2">
    <source>
        <dbReference type="EMBL" id="TNJ62116.1"/>
    </source>
</evidence>
<dbReference type="InterPro" id="IPR009339">
    <property type="entry name" value="DUF998"/>
</dbReference>
<evidence type="ECO:0000313" key="3">
    <source>
        <dbReference type="Proteomes" id="UP000307943"/>
    </source>
</evidence>
<feature type="transmembrane region" description="Helical" evidence="1">
    <location>
        <begin position="60"/>
        <end position="81"/>
    </location>
</feature>
<comment type="caution">
    <text evidence="2">The sequence shown here is derived from an EMBL/GenBank/DDBJ whole genome shotgun (WGS) entry which is preliminary data.</text>
</comment>